<protein>
    <submittedName>
        <fullName evidence="4">Benzoate-CoA ligase</fullName>
        <ecNumber evidence="4">6.2.1.25</ecNumber>
    </submittedName>
</protein>
<dbReference type="Gene3D" id="3.40.50.980">
    <property type="match status" value="1"/>
</dbReference>
<feature type="domain" description="AMP-binding enzyme C-terminal" evidence="3">
    <location>
        <begin position="443"/>
        <end position="521"/>
    </location>
</feature>
<comment type="caution">
    <text evidence="4">The sequence shown here is derived from an EMBL/GenBank/DDBJ whole genome shotgun (WGS) entry which is preliminary data.</text>
</comment>
<dbReference type="GO" id="GO:0044550">
    <property type="term" value="P:secondary metabolite biosynthetic process"/>
    <property type="evidence" value="ECO:0007669"/>
    <property type="project" value="TreeGrafter"/>
</dbReference>
<dbReference type="Pfam" id="PF13193">
    <property type="entry name" value="AMP-binding_C"/>
    <property type="match status" value="1"/>
</dbReference>
<dbReference type="CDD" id="cd05959">
    <property type="entry name" value="BCL_4HBCL"/>
    <property type="match status" value="1"/>
</dbReference>
<evidence type="ECO:0000313" key="5">
    <source>
        <dbReference type="Proteomes" id="UP000542125"/>
    </source>
</evidence>
<dbReference type="InterPro" id="IPR011957">
    <property type="entry name" value="Benz_CoA_lig"/>
</dbReference>
<evidence type="ECO:0000313" key="4">
    <source>
        <dbReference type="EMBL" id="NYE84915.1"/>
    </source>
</evidence>
<dbReference type="SUPFAM" id="SSF56801">
    <property type="entry name" value="Acetyl-CoA synthetase-like"/>
    <property type="match status" value="1"/>
</dbReference>
<dbReference type="InterPro" id="IPR045851">
    <property type="entry name" value="AMP-bd_C_sf"/>
</dbReference>
<organism evidence="4 5">
    <name type="scientific">Pigmentiphaga litoralis</name>
    <dbReference type="NCBI Taxonomy" id="516702"/>
    <lineage>
        <taxon>Bacteria</taxon>
        <taxon>Pseudomonadati</taxon>
        <taxon>Pseudomonadota</taxon>
        <taxon>Betaproteobacteria</taxon>
        <taxon>Burkholderiales</taxon>
        <taxon>Alcaligenaceae</taxon>
        <taxon>Pigmentiphaga</taxon>
    </lineage>
</organism>
<dbReference type="GO" id="GO:0005524">
    <property type="term" value="F:ATP binding"/>
    <property type="evidence" value="ECO:0007669"/>
    <property type="project" value="InterPro"/>
</dbReference>
<dbReference type="Pfam" id="PF00501">
    <property type="entry name" value="AMP-binding"/>
    <property type="match status" value="1"/>
</dbReference>
<reference evidence="4 5" key="1">
    <citation type="submission" date="2020-07" db="EMBL/GenBank/DDBJ databases">
        <title>Genomic Encyclopedia of Type Strains, Phase IV (KMG-V): Genome sequencing to study the core and pangenomes of soil and plant-associated prokaryotes.</title>
        <authorList>
            <person name="Whitman W."/>
        </authorList>
    </citation>
    <scope>NUCLEOTIDE SEQUENCE [LARGE SCALE GENOMIC DNA]</scope>
    <source>
        <strain evidence="4 5">SAS40</strain>
    </source>
</reference>
<dbReference type="PANTHER" id="PTHR43352">
    <property type="entry name" value="ACETYL-COA SYNTHETASE"/>
    <property type="match status" value="1"/>
</dbReference>
<dbReference type="AlphaFoldDB" id="A0A7Y9LPT5"/>
<evidence type="ECO:0000259" key="2">
    <source>
        <dbReference type="Pfam" id="PF00501"/>
    </source>
</evidence>
<dbReference type="Gene3D" id="3.40.50.12820">
    <property type="match status" value="1"/>
</dbReference>
<keyword evidence="5" id="KW-1185">Reference proteome</keyword>
<dbReference type="NCBIfam" id="TIGR02262">
    <property type="entry name" value="benz_CoA_lig"/>
    <property type="match status" value="1"/>
</dbReference>
<dbReference type="PANTHER" id="PTHR43352:SF1">
    <property type="entry name" value="ANTHRANILATE--COA LIGASE"/>
    <property type="match status" value="1"/>
</dbReference>
<dbReference type="GO" id="GO:0018858">
    <property type="term" value="F:benzoate-CoA ligase activity"/>
    <property type="evidence" value="ECO:0007669"/>
    <property type="project" value="UniProtKB-EC"/>
</dbReference>
<proteinExistence type="predicted"/>
<dbReference type="Gene3D" id="2.30.38.10">
    <property type="entry name" value="Luciferase, Domain 3"/>
    <property type="match status" value="1"/>
</dbReference>
<dbReference type="InterPro" id="IPR025110">
    <property type="entry name" value="AMP-bd_C"/>
</dbReference>
<dbReference type="EC" id="6.2.1.25" evidence="4"/>
<dbReference type="InterPro" id="IPR000873">
    <property type="entry name" value="AMP-dep_synth/lig_dom"/>
</dbReference>
<keyword evidence="1 4" id="KW-0436">Ligase</keyword>
<sequence>MTITPPSSDLNFASYLLDLNAGRGDKLAFIDDTRRLTYGQLGDRIRQFAGVLRDLGVRREERVLLLMHDTIDWPVVFLGSLYAGVVPVAVNTLLTADDYAYILAHSRSRAAFVSGALLDTLKQAMASGPNQVEHIVVSQPVADNNVAESNVADNNRSVPALHEFEASMAAAAPRAQAARTLADEIAFWLYSSGSTGRPKGVVHSHCNLWYTAELYAKPVLGITENDITFSAAKLFFAYGLGNGLTFPLSVGATSVLMAERPTPAATYARIVDHQPTIFFGVPTLYASMLAHTAIPARSDVALRVCASAGEALPQDIGDRFTQHFGCEILDGIGSTEMLHIFLSNHSGKVRYGTTGLPVQGYEVELRDENGKPVGDGEIGDLYIRGPSAAVMYWNNREKTRQTFLGDWLKSGDKYQRDADGYYTYAGRSDDMLKVSGLYVSPVEVENVLSQHPAVLEAAVVGLTDSDGLVKTKAYVVLCQGNEPSVAMQETLKQFVKAHLAPFKYPRYIEFVDDLPKTATGKIQRFKLRQAQEAVAHPGAAA</sequence>
<dbReference type="Gene3D" id="3.30.300.30">
    <property type="match status" value="1"/>
</dbReference>
<accession>A0A7Y9LPT5</accession>
<dbReference type="Proteomes" id="UP000542125">
    <property type="component" value="Unassembled WGS sequence"/>
</dbReference>
<evidence type="ECO:0000259" key="3">
    <source>
        <dbReference type="Pfam" id="PF13193"/>
    </source>
</evidence>
<name>A0A7Y9LPT5_9BURK</name>
<dbReference type="EMBL" id="JACBYR010000002">
    <property type="protein sequence ID" value="NYE84915.1"/>
    <property type="molecule type" value="Genomic_DNA"/>
</dbReference>
<evidence type="ECO:0000256" key="1">
    <source>
        <dbReference type="ARBA" id="ARBA00022598"/>
    </source>
</evidence>
<feature type="domain" description="AMP-dependent synthetase/ligase" evidence="2">
    <location>
        <begin position="22"/>
        <end position="393"/>
    </location>
</feature>
<gene>
    <name evidence="4" type="ORF">FHW18_004222</name>
</gene>